<organism evidence="1 2">
    <name type="scientific">Pluralibacter gergoviae</name>
    <name type="common">Enterobacter gergoviae</name>
    <dbReference type="NCBI Taxonomy" id="61647"/>
    <lineage>
        <taxon>Bacteria</taxon>
        <taxon>Pseudomonadati</taxon>
        <taxon>Pseudomonadota</taxon>
        <taxon>Gammaproteobacteria</taxon>
        <taxon>Enterobacterales</taxon>
        <taxon>Enterobacteriaceae</taxon>
        <taxon>Pluralibacter</taxon>
    </lineage>
</organism>
<dbReference type="InterPro" id="IPR010862">
    <property type="entry name" value="DUF1493"/>
</dbReference>
<evidence type="ECO:0008006" key="3">
    <source>
        <dbReference type="Google" id="ProtNLM"/>
    </source>
</evidence>
<accession>A0A0F0W1Y4</accession>
<comment type="caution">
    <text evidence="1">The sequence shown here is derived from an EMBL/GenBank/DDBJ whole genome shotgun (WGS) entry which is preliminary data.</text>
</comment>
<proteinExistence type="predicted"/>
<evidence type="ECO:0000313" key="1">
    <source>
        <dbReference type="EMBL" id="KMK12875.1"/>
    </source>
</evidence>
<name>A0A0F0W1Y4_PLUGE</name>
<dbReference type="PATRIC" id="fig|61647.13.peg.2479"/>
<protein>
    <recommendedName>
        <fullName evidence="3">DUF1493 family protein</fullName>
    </recommendedName>
</protein>
<dbReference type="EMBL" id="LDZF01000014">
    <property type="protein sequence ID" value="KMK12875.1"/>
    <property type="molecule type" value="Genomic_DNA"/>
</dbReference>
<evidence type="ECO:0000313" key="2">
    <source>
        <dbReference type="Proteomes" id="UP000036196"/>
    </source>
</evidence>
<gene>
    <name evidence="1" type="ORF">ABW06_14250</name>
</gene>
<keyword evidence="2" id="KW-1185">Reference proteome</keyword>
<dbReference type="RefSeq" id="WP_045287290.1">
    <property type="nucleotide sequence ID" value="NZ_JAWFII010000009.1"/>
</dbReference>
<dbReference type="Proteomes" id="UP000036196">
    <property type="component" value="Unassembled WGS sequence"/>
</dbReference>
<dbReference type="Pfam" id="PF07377">
    <property type="entry name" value="DUF1493"/>
    <property type="match status" value="1"/>
</dbReference>
<dbReference type="AlphaFoldDB" id="A0A0F0W1Y4"/>
<sequence length="115" mass="13179">MVMSNRIEAEVLDWYAQTWNLPGITGKQHPLSPETALNTGDSPWAPEAGDDIMRDFFARFDVNPAGFDLIRYWPVEKGIIPNFLRPRSKRVYPGMPEPLTLSMLIASAKARRWIY</sequence>
<dbReference type="eggNOG" id="ENOG50336KW">
    <property type="taxonomic scope" value="Bacteria"/>
</dbReference>
<reference evidence="1 2" key="1">
    <citation type="submission" date="2015-05" db="EMBL/GenBank/DDBJ databases">
        <title>Genome sequences of Pluralibacter gergoviae.</title>
        <authorList>
            <person name="Greninger A.L."/>
            <person name="Miller S."/>
        </authorList>
    </citation>
    <scope>NUCLEOTIDE SEQUENCE [LARGE SCALE GENOMIC DNA]</scope>
    <source>
        <strain evidence="1 2">JS81F13</strain>
    </source>
</reference>